<dbReference type="Proteomes" id="UP000256269">
    <property type="component" value="Unassembled WGS sequence"/>
</dbReference>
<comment type="caution">
    <text evidence="1">The sequence shown here is derived from an EMBL/GenBank/DDBJ whole genome shotgun (WGS) entry which is preliminary data.</text>
</comment>
<reference evidence="1 2" key="1">
    <citation type="submission" date="2018-08" db="EMBL/GenBank/DDBJ databases">
        <title>Genomic Encyclopedia of Archaeal and Bacterial Type Strains, Phase II (KMG-II): from individual species to whole genera.</title>
        <authorList>
            <person name="Goeker M."/>
        </authorList>
    </citation>
    <scope>NUCLEOTIDE SEQUENCE [LARGE SCALE GENOMIC DNA]</scope>
    <source>
        <strain evidence="1 2">DSM 45791</strain>
    </source>
</reference>
<dbReference type="OrthoDB" id="8244441at2"/>
<proteinExistence type="predicted"/>
<accession>A0A3E0HD89</accession>
<dbReference type="InterPro" id="IPR032466">
    <property type="entry name" value="Metal_Hydrolase"/>
</dbReference>
<evidence type="ECO:0008006" key="3">
    <source>
        <dbReference type="Google" id="ProtNLM"/>
    </source>
</evidence>
<dbReference type="PANTHER" id="PTHR43383">
    <property type="entry name" value="NODULIN 6"/>
    <property type="match status" value="1"/>
</dbReference>
<sequence>MTVVTDDLVLVDQHCHGVVTDDLDRERFARLLTESSISSNFDSMVGRALRRWCAPRLGLPAHCSVDDYLDRRREWGWRRVSTELLRAAGVRSWLLDTGLTGADDTPLTEPADFAELAGGDAFEVVRLESVAERIASTDVSVDDFLDFVEIHLRDAIGAGAVGLKSVVAYRTGLELPAEPPTDVEVNAAASAWLRWNGQRLDDPILLAWLVHLGARLSAELHVPLQLHTGFGDDDIRLHRADPALLGDFLRATKSTGATIALLHTWPFHRHAGYLAHLFPHVLVDIGLAIPYVGDRAGAVLAELLELAPFGSVCFSSDGYGLPELHHLGAVLWRRALGRLVDGWIADDVMTAADAELAAVNLSAGNCCRAYGLSAPV</sequence>
<organism evidence="1 2">
    <name type="scientific">Kutzneria buriramensis</name>
    <dbReference type="NCBI Taxonomy" id="1045776"/>
    <lineage>
        <taxon>Bacteria</taxon>
        <taxon>Bacillati</taxon>
        <taxon>Actinomycetota</taxon>
        <taxon>Actinomycetes</taxon>
        <taxon>Pseudonocardiales</taxon>
        <taxon>Pseudonocardiaceae</taxon>
        <taxon>Kutzneria</taxon>
    </lineage>
</organism>
<evidence type="ECO:0000313" key="2">
    <source>
        <dbReference type="Proteomes" id="UP000256269"/>
    </source>
</evidence>
<dbReference type="PANTHER" id="PTHR43383:SF2">
    <property type="entry name" value="AMIDOHYDROLASE 2 FAMILY PROTEIN"/>
    <property type="match status" value="1"/>
</dbReference>
<dbReference type="AlphaFoldDB" id="A0A3E0HD89"/>
<name>A0A3E0HD89_9PSEU</name>
<dbReference type="EMBL" id="QUNO01000010">
    <property type="protein sequence ID" value="REH42756.1"/>
    <property type="molecule type" value="Genomic_DNA"/>
</dbReference>
<dbReference type="SUPFAM" id="SSF51556">
    <property type="entry name" value="Metallo-dependent hydrolases"/>
    <property type="match status" value="1"/>
</dbReference>
<evidence type="ECO:0000313" key="1">
    <source>
        <dbReference type="EMBL" id="REH42756.1"/>
    </source>
</evidence>
<gene>
    <name evidence="1" type="ORF">BCF44_110255</name>
</gene>
<protein>
    <recommendedName>
        <fullName evidence="3">Amidohydrolase-related domain-containing protein</fullName>
    </recommendedName>
</protein>
<keyword evidence="2" id="KW-1185">Reference proteome</keyword>
<dbReference type="Gene3D" id="3.20.20.140">
    <property type="entry name" value="Metal-dependent hydrolases"/>
    <property type="match status" value="1"/>
</dbReference>